<evidence type="ECO:0000256" key="2">
    <source>
        <dbReference type="ARBA" id="ARBA00007055"/>
    </source>
</evidence>
<evidence type="ECO:0000256" key="8">
    <source>
        <dbReference type="ARBA" id="ARBA00023136"/>
    </source>
</evidence>
<comment type="caution">
    <text evidence="11">The sequence shown here is derived from an EMBL/GenBank/DDBJ whole genome shotgun (WGS) entry which is preliminary data.</text>
</comment>
<keyword evidence="5" id="KW-0812">Transmembrane</keyword>
<evidence type="ECO:0000256" key="9">
    <source>
        <dbReference type="ARBA" id="ARBA00023237"/>
    </source>
</evidence>
<dbReference type="GO" id="GO:0015774">
    <property type="term" value="P:polysaccharide transport"/>
    <property type="evidence" value="ECO:0007669"/>
    <property type="project" value="TreeGrafter"/>
</dbReference>
<dbReference type="InterPro" id="IPR003192">
    <property type="entry name" value="Porin_LamB"/>
</dbReference>
<dbReference type="SUPFAM" id="SSF56935">
    <property type="entry name" value="Porins"/>
    <property type="match status" value="1"/>
</dbReference>
<comment type="similarity">
    <text evidence="2">Belongs to the porin LamB (TC 1.B.3) family.</text>
</comment>
<dbReference type="InterPro" id="IPR036998">
    <property type="entry name" value="Porin_LamB_sf"/>
</dbReference>
<proteinExistence type="inferred from homology"/>
<sequence>MMKREQMKTVRSIAPKLLALAVASAAAMPVMADSDFHAYLRSGIGSSMDGGDQVCYQAGGAPAKYRLGNECETYAAMRMIHPIASTGKASFKVTTELGYYTDQDKDFETMTASNPASEGTEAGDKIVLRRFNVAGTDVIEALPGATLWVGKEFVSRQDSNINDFFFWDPKGPGVGLNNVDVGFGKLAVAWTRNGSTDGVDGNGIDGNVVNNSYDIRVSNIAVTETSNLEAGIDFGTSRGTDGYTYEGANNNGLLVSVNYNQTAVLGGTNKFTVQYGKDGMTSDSSNGNQDGTLSGKLVRVLDQGVTKLADNLEAQYVVIYQKRDNDNAANGGYKWLSAGVRPVYQWGGYTSTAVELGLDQVKPLNDGFADTKMTKLTVAQQFSLAPTIMARPTLRLFATYAKWDDNGNKNSEGITPDGKTNGLSIGAQTEVWF</sequence>
<keyword evidence="8" id="KW-0472">Membrane</keyword>
<dbReference type="Proteomes" id="UP001150830">
    <property type="component" value="Unassembled WGS sequence"/>
</dbReference>
<keyword evidence="4" id="KW-1134">Transmembrane beta strand</keyword>
<keyword evidence="7" id="KW-0626">Porin</keyword>
<protein>
    <submittedName>
        <fullName evidence="11">Carbohydrate porin</fullName>
    </submittedName>
</protein>
<dbReference type="PANTHER" id="PTHR38762:SF1">
    <property type="entry name" value="CRYPTIC OUTER MEMBRANE PORIN BGLH-RELATED"/>
    <property type="match status" value="1"/>
</dbReference>
<comment type="subcellular location">
    <subcellularLocation>
        <location evidence="1">Cell outer membrane</location>
        <topology evidence="1">Multi-pass membrane protein</topology>
    </subcellularLocation>
</comment>
<dbReference type="GO" id="GO:0015288">
    <property type="term" value="F:porin activity"/>
    <property type="evidence" value="ECO:0007669"/>
    <property type="project" value="UniProtKB-KW"/>
</dbReference>
<dbReference type="GO" id="GO:0046930">
    <property type="term" value="C:pore complex"/>
    <property type="evidence" value="ECO:0007669"/>
    <property type="project" value="UniProtKB-KW"/>
</dbReference>
<keyword evidence="6" id="KW-0406">Ion transport</keyword>
<evidence type="ECO:0000256" key="1">
    <source>
        <dbReference type="ARBA" id="ARBA00004571"/>
    </source>
</evidence>
<reference evidence="11" key="1">
    <citation type="submission" date="2022-11" db="EMBL/GenBank/DDBJ databases">
        <title>Parathalassolutuus dongxingensis gen. nov., sp. nov., a novel member of family Oceanospirillaceae isolated from a coastal shrimp pond in Guangxi, China.</title>
        <authorList>
            <person name="Chen H."/>
        </authorList>
    </citation>
    <scope>NUCLEOTIDE SEQUENCE</scope>
    <source>
        <strain evidence="11">G-43</strain>
    </source>
</reference>
<keyword evidence="3" id="KW-0813">Transport</keyword>
<evidence type="ECO:0000313" key="12">
    <source>
        <dbReference type="Proteomes" id="UP001150830"/>
    </source>
</evidence>
<dbReference type="GO" id="GO:0015144">
    <property type="term" value="F:carbohydrate transmembrane transporter activity"/>
    <property type="evidence" value="ECO:0007669"/>
    <property type="project" value="TreeGrafter"/>
</dbReference>
<dbReference type="EMBL" id="JAPNOA010000058">
    <property type="protein sequence ID" value="MCY0967014.1"/>
    <property type="molecule type" value="Genomic_DNA"/>
</dbReference>
<feature type="signal peptide" evidence="10">
    <location>
        <begin position="1"/>
        <end position="32"/>
    </location>
</feature>
<dbReference type="GO" id="GO:0006811">
    <property type="term" value="P:monoatomic ion transport"/>
    <property type="evidence" value="ECO:0007669"/>
    <property type="project" value="UniProtKB-KW"/>
</dbReference>
<keyword evidence="10" id="KW-0732">Signal</keyword>
<evidence type="ECO:0000256" key="7">
    <source>
        <dbReference type="ARBA" id="ARBA00023114"/>
    </source>
</evidence>
<gene>
    <name evidence="11" type="ORF">OUO13_17690</name>
</gene>
<organism evidence="11 12">
    <name type="scientific">Parathalassolituus penaei</name>
    <dbReference type="NCBI Taxonomy" id="2997323"/>
    <lineage>
        <taxon>Bacteria</taxon>
        <taxon>Pseudomonadati</taxon>
        <taxon>Pseudomonadota</taxon>
        <taxon>Gammaproteobacteria</taxon>
        <taxon>Oceanospirillales</taxon>
        <taxon>Oceanospirillaceae</taxon>
        <taxon>Parathalassolituus</taxon>
    </lineage>
</organism>
<evidence type="ECO:0000256" key="6">
    <source>
        <dbReference type="ARBA" id="ARBA00023065"/>
    </source>
</evidence>
<evidence type="ECO:0000256" key="4">
    <source>
        <dbReference type="ARBA" id="ARBA00022452"/>
    </source>
</evidence>
<dbReference type="RefSeq" id="WP_283175220.1">
    <property type="nucleotide sequence ID" value="NZ_JAPNOA010000058.1"/>
</dbReference>
<dbReference type="AlphaFoldDB" id="A0A9X3IUJ3"/>
<dbReference type="InterPro" id="IPR050286">
    <property type="entry name" value="G_neg_Bact_CarbUptk_Porin"/>
</dbReference>
<keyword evidence="12" id="KW-1185">Reference proteome</keyword>
<evidence type="ECO:0000313" key="11">
    <source>
        <dbReference type="EMBL" id="MCY0967014.1"/>
    </source>
</evidence>
<feature type="chain" id="PRO_5040953490" evidence="10">
    <location>
        <begin position="33"/>
        <end position="433"/>
    </location>
</feature>
<dbReference type="PANTHER" id="PTHR38762">
    <property type="entry name" value="CRYPTIC OUTER MEMBRANE PORIN BGLH-RELATED"/>
    <property type="match status" value="1"/>
</dbReference>
<name>A0A9X3IUJ3_9GAMM</name>
<evidence type="ECO:0000256" key="5">
    <source>
        <dbReference type="ARBA" id="ARBA00022692"/>
    </source>
</evidence>
<keyword evidence="9" id="KW-0998">Cell outer membrane</keyword>
<accession>A0A9X3IUJ3</accession>
<dbReference type="Pfam" id="PF02264">
    <property type="entry name" value="LamB"/>
    <property type="match status" value="1"/>
</dbReference>
<dbReference type="Gene3D" id="2.40.170.10">
    <property type="entry name" value="Porin, LamB type"/>
    <property type="match status" value="1"/>
</dbReference>
<dbReference type="GO" id="GO:0009279">
    <property type="term" value="C:cell outer membrane"/>
    <property type="evidence" value="ECO:0007669"/>
    <property type="project" value="UniProtKB-SubCell"/>
</dbReference>
<evidence type="ECO:0000256" key="3">
    <source>
        <dbReference type="ARBA" id="ARBA00022448"/>
    </source>
</evidence>
<evidence type="ECO:0000256" key="10">
    <source>
        <dbReference type="SAM" id="SignalP"/>
    </source>
</evidence>